<keyword evidence="2" id="KW-0472">Membrane</keyword>
<dbReference type="AlphaFoldDB" id="L9W7V2"/>
<evidence type="ECO:0000259" key="3">
    <source>
        <dbReference type="Pfam" id="PF13559"/>
    </source>
</evidence>
<accession>L9W7V2</accession>
<feature type="region of interest" description="Disordered" evidence="1">
    <location>
        <begin position="178"/>
        <end position="199"/>
    </location>
</feature>
<evidence type="ECO:0000313" key="5">
    <source>
        <dbReference type="Proteomes" id="UP000011599"/>
    </source>
</evidence>
<feature type="compositionally biased region" description="Gly residues" evidence="1">
    <location>
        <begin position="82"/>
        <end position="98"/>
    </location>
</feature>
<comment type="caution">
    <text evidence="4">The sequence shown here is derived from an EMBL/GenBank/DDBJ whole genome shotgun (WGS) entry which is preliminary data.</text>
</comment>
<reference evidence="4 5" key="1">
    <citation type="journal article" date="2014" name="PLoS Genet.">
        <title>Phylogenetically driven sequencing of extremely halophilic archaea reveals strategies for static and dynamic osmo-response.</title>
        <authorList>
            <person name="Becker E.A."/>
            <person name="Seitzer P.M."/>
            <person name="Tritt A."/>
            <person name="Larsen D."/>
            <person name="Krusor M."/>
            <person name="Yao A.I."/>
            <person name="Wu D."/>
            <person name="Madern D."/>
            <person name="Eisen J.A."/>
            <person name="Darling A.E."/>
            <person name="Facciotti M.T."/>
        </authorList>
    </citation>
    <scope>NUCLEOTIDE SEQUENCE [LARGE SCALE GENOMIC DNA]</scope>
    <source>
        <strain evidence="4 5">GA33</strain>
    </source>
</reference>
<sequence>MQTSESPLSVRSSRVRVRPAATDALSSIRPTASDGSIYYHTAVSCRQLVSRSSLLRRVGVAACAIVAIALVAATIRSPLETGGDGTGGGSGGGEGDGVGQPAPPESAADGSVPAFLEYLIILLLVVFALALVWYLLAHRREAVKLIAIGLVVLFITAVLVYAMMAVLPFAAGEFEPAEQLSGSGEGGAGEGGSSGSEEETPISIGPMFVLLALLTAIFLGGLFLSRDSSGTEDRRSGSDLADDDSRVDGETTAAVGTAAGAAADRLEETDEFDNAVYRAWQEMTRPLEVDRPDSSTPREFARAATDAGMDRTDVDELTRLFEDVRYGDAPTTPEREARAIEVLRRIEAEYADASDGDSSDDRIDPKAAERHRSRGDDP</sequence>
<feature type="compositionally biased region" description="Basic and acidic residues" evidence="1">
    <location>
        <begin position="359"/>
        <end position="378"/>
    </location>
</feature>
<protein>
    <recommendedName>
        <fullName evidence="3">Protein-glutamine gamma-glutamyltransferase-like C-terminal domain-containing protein</fullName>
    </recommendedName>
</protein>
<feature type="compositionally biased region" description="Basic and acidic residues" evidence="1">
    <location>
        <begin position="229"/>
        <end position="249"/>
    </location>
</feature>
<dbReference type="eggNOG" id="arCOG02170">
    <property type="taxonomic scope" value="Archaea"/>
</dbReference>
<feature type="domain" description="Protein-glutamine gamma-glutamyltransferase-like C-terminal" evidence="3">
    <location>
        <begin position="277"/>
        <end position="344"/>
    </location>
</feature>
<keyword evidence="5" id="KW-1185">Reference proteome</keyword>
<dbReference type="OrthoDB" id="206550at2157"/>
<feature type="compositionally biased region" description="Gly residues" evidence="1">
    <location>
        <begin position="183"/>
        <end position="194"/>
    </location>
</feature>
<keyword evidence="2" id="KW-0812">Transmembrane</keyword>
<feature type="transmembrane region" description="Helical" evidence="2">
    <location>
        <begin position="54"/>
        <end position="75"/>
    </location>
</feature>
<dbReference type="InterPro" id="IPR025403">
    <property type="entry name" value="TgpA-like_C"/>
</dbReference>
<evidence type="ECO:0000313" key="4">
    <source>
        <dbReference type="EMBL" id="ELY45575.1"/>
    </source>
</evidence>
<feature type="transmembrane region" description="Helical" evidence="2">
    <location>
        <begin position="204"/>
        <end position="225"/>
    </location>
</feature>
<dbReference type="RefSeq" id="WP_006088582.1">
    <property type="nucleotide sequence ID" value="NZ_AOHW01000007.1"/>
</dbReference>
<dbReference type="STRING" id="1114856.GCA_000383975_03395"/>
<feature type="transmembrane region" description="Helical" evidence="2">
    <location>
        <begin position="148"/>
        <end position="171"/>
    </location>
</feature>
<proteinExistence type="predicted"/>
<dbReference type="Proteomes" id="UP000011599">
    <property type="component" value="Unassembled WGS sequence"/>
</dbReference>
<feature type="compositionally biased region" description="Acidic residues" evidence="1">
    <location>
        <begin position="349"/>
        <end position="358"/>
    </location>
</feature>
<feature type="region of interest" description="Disordered" evidence="1">
    <location>
        <begin position="82"/>
        <end position="106"/>
    </location>
</feature>
<organism evidence="4 5">
    <name type="scientific">Natronorubrum tibetense GA33</name>
    <dbReference type="NCBI Taxonomy" id="1114856"/>
    <lineage>
        <taxon>Archaea</taxon>
        <taxon>Methanobacteriati</taxon>
        <taxon>Methanobacteriota</taxon>
        <taxon>Stenosarchaea group</taxon>
        <taxon>Halobacteria</taxon>
        <taxon>Halobacteriales</taxon>
        <taxon>Natrialbaceae</taxon>
        <taxon>Natronorubrum</taxon>
    </lineage>
</organism>
<dbReference type="PATRIC" id="fig|1114856.3.peg.852"/>
<feature type="transmembrane region" description="Helical" evidence="2">
    <location>
        <begin position="115"/>
        <end position="136"/>
    </location>
</feature>
<name>L9W7V2_9EURY</name>
<evidence type="ECO:0000256" key="2">
    <source>
        <dbReference type="SAM" id="Phobius"/>
    </source>
</evidence>
<keyword evidence="2" id="KW-1133">Transmembrane helix</keyword>
<evidence type="ECO:0000256" key="1">
    <source>
        <dbReference type="SAM" id="MobiDB-lite"/>
    </source>
</evidence>
<gene>
    <name evidence="4" type="ORF">C496_04103</name>
</gene>
<dbReference type="Pfam" id="PF13559">
    <property type="entry name" value="DUF4129"/>
    <property type="match status" value="1"/>
</dbReference>
<feature type="region of interest" description="Disordered" evidence="1">
    <location>
        <begin position="227"/>
        <end position="249"/>
    </location>
</feature>
<feature type="region of interest" description="Disordered" evidence="1">
    <location>
        <begin position="349"/>
        <end position="378"/>
    </location>
</feature>
<dbReference type="EMBL" id="AOHW01000007">
    <property type="protein sequence ID" value="ELY45575.1"/>
    <property type="molecule type" value="Genomic_DNA"/>
</dbReference>